<dbReference type="Proteomes" id="UP001320148">
    <property type="component" value="Chromosome"/>
</dbReference>
<dbReference type="PROSITE" id="PS51257">
    <property type="entry name" value="PROKAR_LIPOPROTEIN"/>
    <property type="match status" value="1"/>
</dbReference>
<proteinExistence type="predicted"/>
<dbReference type="InterPro" id="IPR051781">
    <property type="entry name" value="Metallo-dep_Hydrolase"/>
</dbReference>
<dbReference type="PROSITE" id="PS51318">
    <property type="entry name" value="TAT"/>
    <property type="match status" value="1"/>
</dbReference>
<protein>
    <submittedName>
        <fullName evidence="5">Xaa-Pro dipeptidase</fullName>
    </submittedName>
</protein>
<dbReference type="InterPro" id="IPR032466">
    <property type="entry name" value="Metal_Hydrolase"/>
</dbReference>
<accession>A0ABM7PJY6</accession>
<dbReference type="InterPro" id="IPR019546">
    <property type="entry name" value="TAT_signal_bac_arc"/>
</dbReference>
<dbReference type="EMBL" id="AP024488">
    <property type="protein sequence ID" value="BCS97485.1"/>
    <property type="molecule type" value="Genomic_DNA"/>
</dbReference>
<name>A0ABM7PJY6_9BACT</name>
<evidence type="ECO:0000313" key="6">
    <source>
        <dbReference type="Proteomes" id="UP001320148"/>
    </source>
</evidence>
<keyword evidence="3" id="KW-0408">Iron</keyword>
<keyword evidence="6" id="KW-1185">Reference proteome</keyword>
<evidence type="ECO:0000259" key="4">
    <source>
        <dbReference type="Pfam" id="PF01979"/>
    </source>
</evidence>
<evidence type="ECO:0000256" key="2">
    <source>
        <dbReference type="ARBA" id="ARBA00011771"/>
    </source>
</evidence>
<comment type="subcellular location">
    <subcellularLocation>
        <location evidence="1">Cell envelope</location>
    </subcellularLocation>
</comment>
<gene>
    <name evidence="5" type="ORF">DSLASN_31170</name>
</gene>
<evidence type="ECO:0000256" key="1">
    <source>
        <dbReference type="ARBA" id="ARBA00004196"/>
    </source>
</evidence>
<dbReference type="InterPro" id="IPR011059">
    <property type="entry name" value="Metal-dep_hydrolase_composite"/>
</dbReference>
<dbReference type="Pfam" id="PF01979">
    <property type="entry name" value="Amidohydro_1"/>
    <property type="match status" value="1"/>
</dbReference>
<dbReference type="Gene3D" id="2.30.40.10">
    <property type="entry name" value="Urease, subunit C, domain 1"/>
    <property type="match status" value="2"/>
</dbReference>
<comment type="subunit">
    <text evidence="2">Heterodimer of a large and a small subunit.</text>
</comment>
<reference evidence="5 6" key="1">
    <citation type="submission" date="2021-02" db="EMBL/GenBank/DDBJ databases">
        <title>Complete genome of Desulfoluna sp. strain ASN36.</title>
        <authorList>
            <person name="Takahashi A."/>
            <person name="Kojima H."/>
            <person name="Fukui M."/>
        </authorList>
    </citation>
    <scope>NUCLEOTIDE SEQUENCE [LARGE SCALE GENOMIC DNA]</scope>
    <source>
        <strain evidence="5 6">ASN36</strain>
    </source>
</reference>
<dbReference type="RefSeq" id="WP_236888908.1">
    <property type="nucleotide sequence ID" value="NZ_AP024488.1"/>
</dbReference>
<keyword evidence="3" id="KW-0479">Metal-binding</keyword>
<evidence type="ECO:0000313" key="5">
    <source>
        <dbReference type="EMBL" id="BCS97485.1"/>
    </source>
</evidence>
<dbReference type="InterPro" id="IPR006311">
    <property type="entry name" value="TAT_signal"/>
</dbReference>
<dbReference type="PANTHER" id="PTHR43135:SF3">
    <property type="entry name" value="ALPHA-D-RIBOSE 1-METHYLPHOSPHONATE 5-TRIPHOSPHATE DIPHOSPHATASE"/>
    <property type="match status" value="1"/>
</dbReference>
<organism evidence="5 6">
    <name type="scientific">Desulfoluna limicola</name>
    <dbReference type="NCBI Taxonomy" id="2810562"/>
    <lineage>
        <taxon>Bacteria</taxon>
        <taxon>Pseudomonadati</taxon>
        <taxon>Thermodesulfobacteriota</taxon>
        <taxon>Desulfobacteria</taxon>
        <taxon>Desulfobacterales</taxon>
        <taxon>Desulfolunaceae</taxon>
        <taxon>Desulfoluna</taxon>
    </lineage>
</organism>
<dbReference type="SUPFAM" id="SSF51556">
    <property type="entry name" value="Metallo-dependent hydrolases"/>
    <property type="match status" value="1"/>
</dbReference>
<keyword evidence="3" id="KW-0411">Iron-sulfur</keyword>
<evidence type="ECO:0000256" key="3">
    <source>
        <dbReference type="ARBA" id="ARBA00023014"/>
    </source>
</evidence>
<dbReference type="PANTHER" id="PTHR43135">
    <property type="entry name" value="ALPHA-D-RIBOSE 1-METHYLPHOSPHONATE 5-TRIPHOSPHATE DIPHOSPHATASE"/>
    <property type="match status" value="1"/>
</dbReference>
<feature type="domain" description="Amidohydrolase-related" evidence="4">
    <location>
        <begin position="105"/>
        <end position="495"/>
    </location>
</feature>
<sequence length="516" mass="55990">MTKAIPQSSLSRRDFLKHSSAAALAGTAVATGCSGRAPVVTPVITEASQQPPLLLYTNAQHVNPEKGTVTPGWTLLVAGGRIIYSGPDKPFPDIQAQRIDLNGHYILPGLMDAHCHMTLPSASSFSTGITLATWRQLRKNFENQLASGVTHVRDMGAMAPLLHTLMGEVKKGELAGPDVIFCNAIFNVDGGHPELSPSDISWIAGLGSLFTGAPTVAFEKGDLASAFKANCQGTHFVKITMDDTSLIAGKPSINRYSDEQMATIFRLAEASGQPVAAHAMRRFGVKRALEYPVHSLEHTVSDGPLDEAILRKMADKRVSVVPTTIFGNLYTFTDHADPTPEHLVSEAALSEAPIREAYLASISEEDVEPAIHQNNLAMLEKMRRYTSAELYKRGDYTFNPHQYFPILTHGRANLMRMKDAGVRIGCGTDAGVPLNYHGTLVREMQCMTRLGFTNAEVLTCATLNNAHIMGIEDDAGTLDEGKRADFITMVDNPLENLDALNHLSLIVKNGQGYKKT</sequence>
<dbReference type="Gene3D" id="3.20.20.140">
    <property type="entry name" value="Metal-dependent hydrolases"/>
    <property type="match status" value="2"/>
</dbReference>
<dbReference type="NCBIfam" id="TIGR01409">
    <property type="entry name" value="TAT_signal_seq"/>
    <property type="match status" value="1"/>
</dbReference>
<dbReference type="InterPro" id="IPR006680">
    <property type="entry name" value="Amidohydro-rel"/>
</dbReference>
<dbReference type="SUPFAM" id="SSF51338">
    <property type="entry name" value="Composite domain of metallo-dependent hydrolases"/>
    <property type="match status" value="2"/>
</dbReference>